<name>A0A517YEU4_9BACT</name>
<dbReference type="AlphaFoldDB" id="A0A517YEU4"/>
<gene>
    <name evidence="1" type="ORF">ETAA8_38430</name>
</gene>
<dbReference type="Gene3D" id="3.40.50.720">
    <property type="entry name" value="NAD(P)-binding Rossmann-like Domain"/>
    <property type="match status" value="1"/>
</dbReference>
<dbReference type="EMBL" id="CP036274">
    <property type="protein sequence ID" value="QDU28738.1"/>
    <property type="molecule type" value="Genomic_DNA"/>
</dbReference>
<proteinExistence type="predicted"/>
<organism evidence="1 2">
    <name type="scientific">Anatilimnocola aggregata</name>
    <dbReference type="NCBI Taxonomy" id="2528021"/>
    <lineage>
        <taxon>Bacteria</taxon>
        <taxon>Pseudomonadati</taxon>
        <taxon>Planctomycetota</taxon>
        <taxon>Planctomycetia</taxon>
        <taxon>Pirellulales</taxon>
        <taxon>Pirellulaceae</taxon>
        <taxon>Anatilimnocola</taxon>
    </lineage>
</organism>
<dbReference type="Proteomes" id="UP000315017">
    <property type="component" value="Chromosome"/>
</dbReference>
<sequence>MAGTSLAGAAAGQVAAPKAAEGQLPAGKPARRLRVAAINSIFRLRSHAYHIVGRLVHGYPVDGFHHQPNVEVVRMFNDQYPEGDLSRSFCQEHGIKLCETVEETLLSSDKLDIDGVVLIIEHGDYPVNERQQMLYPRYKYFTEIVKAFRKAGRSVPVFVDKHLSYDHEQAAAMVATAQDMKFGLMAGSSLPVTWRMPEIEPPLGTKFTDGLCVFGFDRGVPEIYFFHALETLQCMLERRAGGETGVKKVTWLEGADVWKAGDAGRWSWDLLQTAVRRCASMNVGPIRENVRHPQAILIEYNDGTRGAAINIIEQVSEFAFAGTLQGSKEPVSSCFYLPAPPGAAFFNPLTWHIERFLASGVPQYPVERTLLTSTILDFACRAAHEKKESISAAALNIRYQAPAASGFFRGPIVSLS</sequence>
<protein>
    <submittedName>
        <fullName evidence="1">Uncharacterized protein</fullName>
    </submittedName>
</protein>
<dbReference type="KEGG" id="aagg:ETAA8_38430"/>
<dbReference type="RefSeq" id="WP_145091521.1">
    <property type="nucleotide sequence ID" value="NZ_CP036274.1"/>
</dbReference>
<evidence type="ECO:0000313" key="1">
    <source>
        <dbReference type="EMBL" id="QDU28738.1"/>
    </source>
</evidence>
<evidence type="ECO:0000313" key="2">
    <source>
        <dbReference type="Proteomes" id="UP000315017"/>
    </source>
</evidence>
<keyword evidence="2" id="KW-1185">Reference proteome</keyword>
<reference evidence="1 2" key="1">
    <citation type="submission" date="2019-02" db="EMBL/GenBank/DDBJ databases">
        <title>Deep-cultivation of Planctomycetes and their phenomic and genomic characterization uncovers novel biology.</title>
        <authorList>
            <person name="Wiegand S."/>
            <person name="Jogler M."/>
            <person name="Boedeker C."/>
            <person name="Pinto D."/>
            <person name="Vollmers J."/>
            <person name="Rivas-Marin E."/>
            <person name="Kohn T."/>
            <person name="Peeters S.H."/>
            <person name="Heuer A."/>
            <person name="Rast P."/>
            <person name="Oberbeckmann S."/>
            <person name="Bunk B."/>
            <person name="Jeske O."/>
            <person name="Meyerdierks A."/>
            <person name="Storesund J.E."/>
            <person name="Kallscheuer N."/>
            <person name="Luecker S."/>
            <person name="Lage O.M."/>
            <person name="Pohl T."/>
            <person name="Merkel B.J."/>
            <person name="Hornburger P."/>
            <person name="Mueller R.-W."/>
            <person name="Bruemmer F."/>
            <person name="Labrenz M."/>
            <person name="Spormann A.M."/>
            <person name="Op den Camp H."/>
            <person name="Overmann J."/>
            <person name="Amann R."/>
            <person name="Jetten M.S.M."/>
            <person name="Mascher T."/>
            <person name="Medema M.H."/>
            <person name="Devos D.P."/>
            <person name="Kaster A.-K."/>
            <person name="Ovreas L."/>
            <person name="Rohde M."/>
            <person name="Galperin M.Y."/>
            <person name="Jogler C."/>
        </authorList>
    </citation>
    <scope>NUCLEOTIDE SEQUENCE [LARGE SCALE GENOMIC DNA]</scope>
    <source>
        <strain evidence="1 2">ETA_A8</strain>
    </source>
</reference>
<accession>A0A517YEU4</accession>
<dbReference type="OrthoDB" id="1394308at2"/>